<proteinExistence type="predicted"/>
<organism evidence="1 2">
    <name type="scientific">Spiroplasma tabanidicola</name>
    <dbReference type="NCBI Taxonomy" id="324079"/>
    <lineage>
        <taxon>Bacteria</taxon>
        <taxon>Bacillati</taxon>
        <taxon>Mycoplasmatota</taxon>
        <taxon>Mollicutes</taxon>
        <taxon>Entomoplasmatales</taxon>
        <taxon>Spiroplasmataceae</taxon>
        <taxon>Spiroplasma</taxon>
    </lineage>
</organism>
<sequence length="104" mass="12516">MAKKRSIYNKSRLYLEIASNGQITHKAHYDYLKIIFNTCSEKHKKFFYDANIVNHDTGNLIKRDFIDQDTTYKIFTQFNNIGMLERADEINYIDINDFDYKKKF</sequence>
<dbReference type="Proteomes" id="UP000424468">
    <property type="component" value="Chromosome"/>
</dbReference>
<name>A0A6I6C4W9_9MOLU</name>
<reference evidence="1 2" key="1">
    <citation type="submission" date="2019-11" db="EMBL/GenBank/DDBJ databases">
        <title>Complete genome sequence of Spiroplasma tabanidicola TAUS-1 (DSM 22603).</title>
        <authorList>
            <person name="Huang C.-T."/>
            <person name="Lin Y.-C."/>
            <person name="Kuo C.-H."/>
        </authorList>
    </citation>
    <scope>NUCLEOTIDE SEQUENCE [LARGE SCALE GENOMIC DNA]</scope>
    <source>
        <strain evidence="1 2">TAUS-1</strain>
    </source>
</reference>
<gene>
    <name evidence="1" type="ORF">STABA_v1c05040</name>
</gene>
<dbReference type="OrthoDB" id="9890407at2"/>
<evidence type="ECO:0000313" key="1">
    <source>
        <dbReference type="EMBL" id="QGS51867.1"/>
    </source>
</evidence>
<dbReference type="AlphaFoldDB" id="A0A6I6C4W9"/>
<accession>A0A6I6C4W9</accession>
<keyword evidence="2" id="KW-1185">Reference proteome</keyword>
<protein>
    <submittedName>
        <fullName evidence="1">Uncharacterized protein</fullName>
    </submittedName>
</protein>
<evidence type="ECO:0000313" key="2">
    <source>
        <dbReference type="Proteomes" id="UP000424468"/>
    </source>
</evidence>
<dbReference type="RefSeq" id="WP_156006260.1">
    <property type="nucleotide sequence ID" value="NZ_CP046276.1"/>
</dbReference>
<dbReference type="EMBL" id="CP046276">
    <property type="protein sequence ID" value="QGS51867.1"/>
    <property type="molecule type" value="Genomic_DNA"/>
</dbReference>
<dbReference type="KEGG" id="stab:STABA_v1c05040"/>